<keyword evidence="2" id="KW-1133">Transmembrane helix</keyword>
<gene>
    <name evidence="3" type="ORF">BOVATA_006700</name>
</gene>
<proteinExistence type="predicted"/>
<feature type="region of interest" description="Disordered" evidence="1">
    <location>
        <begin position="362"/>
        <end position="657"/>
    </location>
</feature>
<feature type="compositionally biased region" description="Pro residues" evidence="1">
    <location>
        <begin position="484"/>
        <end position="494"/>
    </location>
</feature>
<comment type="caution">
    <text evidence="3">The sequence shown here is derived from an EMBL/GenBank/DDBJ whole genome shotgun (WGS) entry which is preliminary data.</text>
</comment>
<keyword evidence="2" id="KW-0472">Membrane</keyword>
<feature type="region of interest" description="Disordered" evidence="1">
    <location>
        <begin position="672"/>
        <end position="763"/>
    </location>
</feature>
<feature type="compositionally biased region" description="Low complexity" evidence="1">
    <location>
        <begin position="560"/>
        <end position="573"/>
    </location>
</feature>
<evidence type="ECO:0000313" key="3">
    <source>
        <dbReference type="EMBL" id="GBE59177.1"/>
    </source>
</evidence>
<feature type="transmembrane region" description="Helical" evidence="2">
    <location>
        <begin position="1492"/>
        <end position="1514"/>
    </location>
</feature>
<dbReference type="RefSeq" id="XP_028865420.1">
    <property type="nucleotide sequence ID" value="XM_029009587.1"/>
</dbReference>
<dbReference type="Proteomes" id="UP000236319">
    <property type="component" value="Unassembled WGS sequence"/>
</dbReference>
<keyword evidence="4" id="KW-1185">Reference proteome</keyword>
<protein>
    <submittedName>
        <fullName evidence="3">Ribosome-binding protein 1, putative</fullName>
    </submittedName>
</protein>
<organism evidence="3 4">
    <name type="scientific">Babesia ovata</name>
    <dbReference type="NCBI Taxonomy" id="189622"/>
    <lineage>
        <taxon>Eukaryota</taxon>
        <taxon>Sar</taxon>
        <taxon>Alveolata</taxon>
        <taxon>Apicomplexa</taxon>
        <taxon>Aconoidasida</taxon>
        <taxon>Piroplasmida</taxon>
        <taxon>Babesiidae</taxon>
        <taxon>Babesia</taxon>
    </lineage>
</organism>
<dbReference type="EMBL" id="BDSA01000001">
    <property type="protein sequence ID" value="GBE59177.1"/>
    <property type="molecule type" value="Genomic_DNA"/>
</dbReference>
<keyword evidence="2" id="KW-0812">Transmembrane</keyword>
<name>A0A2H6K852_9APIC</name>
<evidence type="ECO:0000256" key="1">
    <source>
        <dbReference type="SAM" id="MobiDB-lite"/>
    </source>
</evidence>
<dbReference type="VEuPathDB" id="PiroplasmaDB:BOVATA_006700"/>
<feature type="compositionally biased region" description="Low complexity" evidence="1">
    <location>
        <begin position="440"/>
        <end position="449"/>
    </location>
</feature>
<feature type="compositionally biased region" description="Low complexity" evidence="1">
    <location>
        <begin position="544"/>
        <end position="553"/>
    </location>
</feature>
<evidence type="ECO:0000256" key="2">
    <source>
        <dbReference type="SAM" id="Phobius"/>
    </source>
</evidence>
<feature type="compositionally biased region" description="Low complexity" evidence="1">
    <location>
        <begin position="527"/>
        <end position="536"/>
    </location>
</feature>
<feature type="compositionally biased region" description="Basic and acidic residues" evidence="1">
    <location>
        <begin position="597"/>
        <end position="657"/>
    </location>
</feature>
<accession>A0A2H6K852</accession>
<dbReference type="GeneID" id="39872947"/>
<feature type="compositionally biased region" description="Basic and acidic residues" evidence="1">
    <location>
        <begin position="715"/>
        <end position="763"/>
    </location>
</feature>
<feature type="compositionally biased region" description="Basic and acidic residues" evidence="1">
    <location>
        <begin position="368"/>
        <end position="378"/>
    </location>
</feature>
<dbReference type="OrthoDB" id="6410656at2759"/>
<evidence type="ECO:0000313" key="4">
    <source>
        <dbReference type="Proteomes" id="UP000236319"/>
    </source>
</evidence>
<sequence length="1524" mass="169023">MEKHKVPLNTLKECLQFLLWLHQNGDKQQEVAEALHRRLSGKYNTVGKKLIEQALSQFLTNVSRFHTKLCTKPQQSKINPSTATTVLNALLDCIPKFLAVMYFLRYQVDIRFAKLGGGKWKGLQIGGSKYLGGDLQAYLTEPSSSKYGVIPGGFGRLDLRRDYRQASQMANDLTAICEKHSHMPNIQNFFLDVFTTSVLSTAGPDTPNTANALALVSTLCGIVDAEPDTVKGGQLKPKMDESLNGDNVKKCICWSFKRDRNRLSEKEFAEETAKWLRENLDKVKTNLGNIKIDEGVLKILRKDHGDYFTKKFFPYGFTFDRYNLEGQKTPHDVLSGDWSSVINELTREHEGLEKLKKILEGQECPPEPPHEVVPEKKVPVVPPKKSEAPPATKTEGNQNQGKKSEGAQNQGKKVDGTSPSPTGKSVVHTQSSGGPGDAGPAGPNGDAGSKGSTVTVLPGSPISPGSPVQNADQRQRTDDTLSPGLPPPPPPPRLPGGGDAVGQPGVGQLSPTGDASGSQSIPPPITSPTQTPSVGGSSPGSQGGQDASQSTSQPSDHDPSSVGAPSGAPAPGVGENGGGGCSNPIKFPAEFGGGKYCPRDGKTWDSAERRKMHEEWDEKVKEANQRVAERRRQREDRLRQQKEAEEHKREDEERRKQAEYEYKTLELQKRMPYLGGQNVFSPSRSTYFGGLDGNDLEDDYDNGSDLIKQQQAAEAKWKKQQEDGKRLKQSDDYAARQQEKRREAADALQKKLDEGDPQAKKEADWVKQAEEKELRQQRGLQEYLNYLQRHRNNHAPVIRHPLPEPGDLALEGEIVKNDSDMELQDPSEIGHERYLISRGAEIKRRREELNKHQKEAAGRYKSYEEQKYANDQRDASDVFTGIVPSNARGMPKVSVPEVLASIVPVGHTIKPPKWPRPPKNTPYVRDILDVTGHRVLQPDPMRSPIPSETIAPPMSLMTEFSGSPTDDARGNYTMPPSPQIDFDIQKVYTPDKAYENEGFQYIPLPVKYNKIASQSDLPPLSPYLETFDPESLTFPTVEMCVAPWASQHPAAATDIPETELFPSEAPRTVRDMLVWLAGLRHPKHQETLTQCINNAFKRGDDISASLTLPVNDSSIAAKDVIDTIHLAAIFAGSVLSAVAPEWRMAVPSAKSTPEDPDCCALLCQLRDYVYACYYQLAFLKSQCSRNQSDGGWQDYQYGRDVSFPKSPLQAFLTDTSNFETHLFDPCNICLKSHVNMGFKQEDLPEPQQTGKHISTILSPTCGGDDPLLTLSSHLNCLTRRTPRTTGELVSFFHNFGNSLHNTSSQLSQLGISLSKPHGHCPEWDCLEDADLRVIKDARGSAPPNSNSIHDKDKDHPNILSTLLGCGITNAKCPQLMKPITYRAYALYSTAFVHHYLSWVTYLADRLWDSLLRLQDDLEDLQCHDAKSKPLHQCDKALPLLYSHGFTPPDGILQLSLTCSEVIDKLWEVVNGEPIADLMTAMDNLLYGIRLPFLYTVFTLWSVAVFLLAHTMLYLREVLPSAHIF</sequence>
<feature type="compositionally biased region" description="Polar residues" evidence="1">
    <location>
        <begin position="394"/>
        <end position="430"/>
    </location>
</feature>
<reference evidence="3 4" key="1">
    <citation type="journal article" date="2017" name="BMC Genomics">
        <title>Whole-genome assembly of Babesia ovata and comparative genomics between closely related pathogens.</title>
        <authorList>
            <person name="Yamagishi J."/>
            <person name="Asada M."/>
            <person name="Hakimi H."/>
            <person name="Tanaka T.Q."/>
            <person name="Sugimoto C."/>
            <person name="Kawazu S."/>
        </authorList>
    </citation>
    <scope>NUCLEOTIDE SEQUENCE [LARGE SCALE GENOMIC DNA]</scope>
    <source>
        <strain evidence="3 4">Miyake</strain>
    </source>
</reference>